<dbReference type="EC" id="3.1.4.-" evidence="8"/>
<comment type="cofactor">
    <cofactor evidence="8">
        <name>Mg(2+)</name>
        <dbReference type="ChEBI" id="CHEBI:18420"/>
    </cofactor>
</comment>
<dbReference type="GO" id="GO:0008081">
    <property type="term" value="F:phosphoric diester hydrolase activity"/>
    <property type="evidence" value="ECO:0007669"/>
    <property type="project" value="UniProtKB-UniRule"/>
</dbReference>
<dbReference type="PATRIC" id="fig|1239307.3.peg.958"/>
<keyword evidence="2 8" id="KW-0548">Nucleotidyltransferase</keyword>
<dbReference type="PANTHER" id="PTHR47320:SF1">
    <property type="entry name" value="BIFUNCTIONAL URIDYLYLTRANSFERASE_URIDYLYL-REMOVING ENZYME"/>
    <property type="match status" value="1"/>
</dbReference>
<dbReference type="CDD" id="cd00077">
    <property type="entry name" value="HDc"/>
    <property type="match status" value="1"/>
</dbReference>
<dbReference type="NCBIfam" id="NF002487">
    <property type="entry name" value="PRK01759.1"/>
    <property type="match status" value="1"/>
</dbReference>
<dbReference type="InterPro" id="IPR006674">
    <property type="entry name" value="HD_domain"/>
</dbReference>
<dbReference type="SUPFAM" id="SSF109604">
    <property type="entry name" value="HD-domain/PDEase-like"/>
    <property type="match status" value="1"/>
</dbReference>
<evidence type="ECO:0000256" key="1">
    <source>
        <dbReference type="ARBA" id="ARBA00022679"/>
    </source>
</evidence>
<dbReference type="SUPFAM" id="SSF55021">
    <property type="entry name" value="ACT-like"/>
    <property type="match status" value="2"/>
</dbReference>
<dbReference type="PROSITE" id="PS51831">
    <property type="entry name" value="HD"/>
    <property type="match status" value="1"/>
</dbReference>
<dbReference type="GO" id="GO:0008773">
    <property type="term" value="F:[protein-PII] uridylyltransferase activity"/>
    <property type="evidence" value="ECO:0007669"/>
    <property type="project" value="UniProtKB-UniRule"/>
</dbReference>
<name>W0HV17_9GAMM</name>
<dbReference type="CDD" id="cd04899">
    <property type="entry name" value="ACT_ACR-UUR-like_2"/>
    <property type="match status" value="1"/>
</dbReference>
<feature type="compositionally biased region" description="Pro residues" evidence="9">
    <location>
        <begin position="16"/>
        <end position="26"/>
    </location>
</feature>
<dbReference type="EC" id="2.7.7.59" evidence="8"/>
<reference evidence="12 13" key="1">
    <citation type="journal article" date="2014" name="Genome Biol. Evol.">
        <title>Genome degeneration and adaptation in a nascent stage of symbiosis.</title>
        <authorList>
            <person name="Oakeson K.F."/>
            <person name="Gil R."/>
            <person name="Clayton A.L."/>
            <person name="Dunn D.M."/>
            <person name="von Niederhausern A.C."/>
            <person name="Hamil C."/>
            <person name="Aoyagi A."/>
            <person name="Duval B."/>
            <person name="Baca A."/>
            <person name="Silva F.J."/>
            <person name="Vallier A."/>
            <person name="Jackson D.G."/>
            <person name="Latorre A."/>
            <person name="Weiss R.B."/>
            <person name="Heddi A."/>
            <person name="Moya A."/>
            <person name="Dale C."/>
        </authorList>
    </citation>
    <scope>NUCLEOTIDE SEQUENCE [LARGE SCALE GENOMIC DNA]</scope>
    <source>
        <strain evidence="12 13">HS1</strain>
    </source>
</reference>
<dbReference type="InterPro" id="IPR045865">
    <property type="entry name" value="ACT-like_dom_sf"/>
</dbReference>
<accession>W0HV17</accession>
<evidence type="ECO:0000256" key="9">
    <source>
        <dbReference type="SAM" id="MobiDB-lite"/>
    </source>
</evidence>
<feature type="region of interest" description="Uridylyl-removing" evidence="8">
    <location>
        <begin position="356"/>
        <end position="714"/>
    </location>
</feature>
<keyword evidence="4 8" id="KW-0378">Hydrolase</keyword>
<evidence type="ECO:0000256" key="8">
    <source>
        <dbReference type="HAMAP-Rule" id="MF_00277"/>
    </source>
</evidence>
<dbReference type="InterPro" id="IPR043519">
    <property type="entry name" value="NT_sf"/>
</dbReference>
<dbReference type="HOGENOM" id="CLU_012833_0_0_6"/>
<keyword evidence="1 8" id="KW-0808">Transferase</keyword>
<dbReference type="Pfam" id="PF08335">
    <property type="entry name" value="GlnD_UR_UTase"/>
    <property type="match status" value="1"/>
</dbReference>
<dbReference type="Gene3D" id="1.10.3210.10">
    <property type="entry name" value="Hypothetical protein af1432"/>
    <property type="match status" value="1"/>
</dbReference>
<dbReference type="InterPro" id="IPR002934">
    <property type="entry name" value="Polymerase_NTP_transf_dom"/>
</dbReference>
<feature type="domain" description="ACT" evidence="10">
    <location>
        <begin position="715"/>
        <end position="796"/>
    </location>
</feature>
<evidence type="ECO:0000313" key="12">
    <source>
        <dbReference type="EMBL" id="AHF75973.1"/>
    </source>
</evidence>
<dbReference type="EMBL" id="CP006569">
    <property type="protein sequence ID" value="AHF75973.1"/>
    <property type="molecule type" value="Genomic_DNA"/>
</dbReference>
<evidence type="ECO:0000256" key="6">
    <source>
        <dbReference type="ARBA" id="ARBA00023268"/>
    </source>
</evidence>
<dbReference type="GO" id="GO:0008893">
    <property type="term" value="F:guanosine-3',5'-bis(diphosphate) 3'-diphosphatase activity"/>
    <property type="evidence" value="ECO:0007669"/>
    <property type="project" value="UniProtKB-EC"/>
</dbReference>
<dbReference type="SUPFAM" id="SSF81593">
    <property type="entry name" value="Nucleotidyltransferase substrate binding subunit/domain"/>
    <property type="match status" value="1"/>
</dbReference>
<dbReference type="Pfam" id="PF01909">
    <property type="entry name" value="NTP_transf_2"/>
    <property type="match status" value="1"/>
</dbReference>
<protein>
    <recommendedName>
        <fullName evidence="8">Bifunctional uridylyltransferase/uridylyl-removing enzyme</fullName>
        <shortName evidence="8">UTase/UR</shortName>
    </recommendedName>
    <alternativeName>
        <fullName evidence="8">Bifunctional [protein-PII] modification enzyme</fullName>
    </alternativeName>
    <alternativeName>
        <fullName evidence="8">Bifunctional nitrogen sensor protein</fullName>
    </alternativeName>
    <domain>
        <recommendedName>
            <fullName evidence="8">[Protein-PII] uridylyltransferase</fullName>
            <shortName evidence="8">PII uridylyltransferase</shortName>
            <shortName evidence="8">UTase</shortName>
            <ecNumber evidence="8">2.7.7.59</ecNumber>
        </recommendedName>
    </domain>
    <domain>
        <recommendedName>
            <fullName evidence="8">[Protein-PII]-UMP uridylyl-removing enzyme</fullName>
            <shortName evidence="8">UR</shortName>
            <ecNumber evidence="8">3.1.4.-</ecNumber>
        </recommendedName>
    </domain>
</protein>
<sequence length="896" mass="103171">MQGDPMPDQILQYTSPPAPRRPPVKPSSPLTWPDDALNRPFLKERLDEFHRWLADAFDAGETAETLVDARTLYIDQLLRQLWYYHGFAHAPHTALVAVGGYGRGELHPLSDIDVLVLSQAPLTPPLQQHISELLTLLWDLKLEVGHSVRSIAECLEEGRADLTVATNLIESRLICGDLALFLTLQKQIFSDDFWPSRAFFPAKLAEQQERHLRYHGTSYNLEPDIKSSPGGLRDIHTLLWVAHRHFGATSMDEMVGFGFITRAERDELNECQSFLWRIRFALHLVLNRYDNRLLFDRQQSVAQLLRYQGEGNLPVERMMKDFFRVTRRVSELNQMLLQLFDEAILALAPDEKPQPLDDEFQLRGNLIDLRDETLFSRQPQAILRLFWQMVRNQHIEGIYSATLRQLRYARRHLKAPLCTIPEARALFMQILHQPGAVKHALLPMHRHSVLWAYMPQWSNIVGQMQFDLFHAYTVDEHTIRVLLKLESFADDSQRPYHPLCVELFPRLGQRHLLLVAALFHDIAKGRGGDHSQLGARDVLEFAALHDLPAEDAQLVAWLVESHLVMSVTAQRRDIQDPDVLVQFAGEMQSESRLHYLLCLTVADICATNETLWNSWKQSLLRELFFATEKQLRRGMHVTPDVRARVRHNRRQALALLRMEGVDEHRLQEIWNRCRADYFLRHTPNQLAWHARHMVLHGRDEPLVLISPQATRGGTEIFIRNQDRPYLFAAVTGELDRRNLSVHDAQIFTNRDGMAMDTFVVLEPDGSPLSPDRHPVIRQALLQILQPGDYRHPRVRRPSPKLRHFNVDTSVVFLPSPTERRSYLELTALDQPGLLARVSEVFVDLGISLHGARISTIGERVEDLFILAGGDRRALSPAMQAELRRRLTEALNPNDKM</sequence>
<dbReference type="CDD" id="cd05401">
    <property type="entry name" value="NT_GlnE_GlnD_like"/>
    <property type="match status" value="1"/>
</dbReference>
<dbReference type="Proteomes" id="UP000019028">
    <property type="component" value="Chromosome"/>
</dbReference>
<feature type="region of interest" description="Uridylyltransferase" evidence="8">
    <location>
        <begin position="1"/>
        <end position="355"/>
    </location>
</feature>
<dbReference type="NCBIfam" id="NF003448">
    <property type="entry name" value="PRK05007.1"/>
    <property type="match status" value="1"/>
</dbReference>
<evidence type="ECO:0000256" key="5">
    <source>
        <dbReference type="ARBA" id="ARBA00022842"/>
    </source>
</evidence>
<dbReference type="InterPro" id="IPR002912">
    <property type="entry name" value="ACT_dom"/>
</dbReference>
<dbReference type="InterPro" id="IPR013546">
    <property type="entry name" value="PII_UdlTrfase/GS_AdlTrfase"/>
</dbReference>
<feature type="region of interest" description="Disordered" evidence="9">
    <location>
        <begin position="1"/>
        <end position="32"/>
    </location>
</feature>
<evidence type="ECO:0000259" key="11">
    <source>
        <dbReference type="PROSITE" id="PS51831"/>
    </source>
</evidence>
<dbReference type="AlphaFoldDB" id="W0HV17"/>
<evidence type="ECO:0000313" key="13">
    <source>
        <dbReference type="Proteomes" id="UP000019028"/>
    </source>
</evidence>
<dbReference type="SMART" id="SM00471">
    <property type="entry name" value="HDc"/>
    <property type="match status" value="1"/>
</dbReference>
<dbReference type="Pfam" id="PF01966">
    <property type="entry name" value="HD"/>
    <property type="match status" value="1"/>
</dbReference>
<comment type="catalytic activity">
    <reaction evidence="8">
        <text>[protein-PII]-uridylyl-L-tyrosine + H2O = [protein-PII]-L-tyrosine + UMP + H(+)</text>
        <dbReference type="Rhea" id="RHEA:48600"/>
        <dbReference type="Rhea" id="RHEA-COMP:12147"/>
        <dbReference type="Rhea" id="RHEA-COMP:12148"/>
        <dbReference type="ChEBI" id="CHEBI:15377"/>
        <dbReference type="ChEBI" id="CHEBI:15378"/>
        <dbReference type="ChEBI" id="CHEBI:46858"/>
        <dbReference type="ChEBI" id="CHEBI:57865"/>
        <dbReference type="ChEBI" id="CHEBI:90602"/>
    </reaction>
</comment>
<keyword evidence="6 8" id="KW-0511">Multifunctional enzyme</keyword>
<feature type="domain" description="ACT" evidence="10">
    <location>
        <begin position="822"/>
        <end position="896"/>
    </location>
</feature>
<dbReference type="HAMAP" id="MF_00277">
    <property type="entry name" value="PII_uridylyl_transf"/>
    <property type="match status" value="1"/>
</dbReference>
<comment type="activity regulation">
    <text evidence="8">Uridylyltransferase (UTase) activity is inhibited by glutamine, while glutamine activates uridylyl-removing (UR) activity.</text>
</comment>
<proteinExistence type="inferred from homology"/>
<evidence type="ECO:0000256" key="4">
    <source>
        <dbReference type="ARBA" id="ARBA00022801"/>
    </source>
</evidence>
<dbReference type="SUPFAM" id="SSF81301">
    <property type="entry name" value="Nucleotidyltransferase"/>
    <property type="match status" value="1"/>
</dbReference>
<keyword evidence="13" id="KW-1185">Reference proteome</keyword>
<dbReference type="Pfam" id="PF01842">
    <property type="entry name" value="ACT"/>
    <property type="match status" value="2"/>
</dbReference>
<dbReference type="CDD" id="cd04900">
    <property type="entry name" value="ACT_UUR-like_1"/>
    <property type="match status" value="1"/>
</dbReference>
<comment type="catalytic activity">
    <reaction evidence="8">
        <text>[protein-PII]-L-tyrosine + UTP = [protein-PII]-uridylyl-L-tyrosine + diphosphate</text>
        <dbReference type="Rhea" id="RHEA:13673"/>
        <dbReference type="Rhea" id="RHEA-COMP:12147"/>
        <dbReference type="Rhea" id="RHEA-COMP:12148"/>
        <dbReference type="ChEBI" id="CHEBI:33019"/>
        <dbReference type="ChEBI" id="CHEBI:46398"/>
        <dbReference type="ChEBI" id="CHEBI:46858"/>
        <dbReference type="ChEBI" id="CHEBI:90602"/>
        <dbReference type="EC" id="2.7.7.59"/>
    </reaction>
</comment>
<dbReference type="InterPro" id="IPR010043">
    <property type="entry name" value="UTase/UR"/>
</dbReference>
<evidence type="ECO:0000256" key="2">
    <source>
        <dbReference type="ARBA" id="ARBA00022695"/>
    </source>
</evidence>
<dbReference type="KEGG" id="sod:Sant_0894"/>
<evidence type="ECO:0000259" key="10">
    <source>
        <dbReference type="PROSITE" id="PS51671"/>
    </source>
</evidence>
<gene>
    <name evidence="8 12" type="primary">glnD</name>
    <name evidence="12" type="ORF">Sant_0894</name>
</gene>
<comment type="domain">
    <text evidence="8">Has four distinct domains: an N-terminal nucleotidyltransferase (NT) domain responsible for UTase activity, a central HD domain that encodes UR activity, and two C-terminal ACT domains that seem to have a role in glutamine sensing.</text>
</comment>
<evidence type="ECO:0000256" key="7">
    <source>
        <dbReference type="ARBA" id="ARBA00047968"/>
    </source>
</evidence>
<dbReference type="InterPro" id="IPR003607">
    <property type="entry name" value="HD/PDEase_dom"/>
</dbReference>
<organism evidence="12 13">
    <name type="scientific">Sodalis praecaptivus</name>
    <dbReference type="NCBI Taxonomy" id="1239307"/>
    <lineage>
        <taxon>Bacteria</taxon>
        <taxon>Pseudomonadati</taxon>
        <taxon>Pseudomonadota</taxon>
        <taxon>Gammaproteobacteria</taxon>
        <taxon>Enterobacterales</taxon>
        <taxon>Bruguierivoracaceae</taxon>
        <taxon>Sodalis</taxon>
    </lineage>
</organism>
<feature type="domain" description="HD" evidence="11">
    <location>
        <begin position="474"/>
        <end position="596"/>
    </location>
</feature>
<evidence type="ECO:0000256" key="3">
    <source>
        <dbReference type="ARBA" id="ARBA00022737"/>
    </source>
</evidence>
<comment type="function">
    <text evidence="8">Modifies, by uridylylation and deuridylylation, the PII regulatory proteins (GlnB and homologs), in response to the nitrogen status of the cell that GlnD senses through the glutamine level. Under low glutamine levels, catalyzes the conversion of the PII proteins and UTP to PII-UMP and PPi, while under higher glutamine levels, GlnD hydrolyzes PII-UMP to PII and UMP (deuridylylation). Thus, controls uridylylation state and activity of the PII proteins, and plays an important role in the regulation of nitrogen metabolism.</text>
</comment>
<comment type="similarity">
    <text evidence="8">Belongs to the GlnD family.</text>
</comment>
<dbReference type="GO" id="GO:0006808">
    <property type="term" value="P:regulation of nitrogen utilization"/>
    <property type="evidence" value="ECO:0007669"/>
    <property type="project" value="UniProtKB-UniRule"/>
</dbReference>
<comment type="catalytic activity">
    <reaction evidence="7">
        <text>guanosine 3',5'-bis(diphosphate) + H2O = GDP + diphosphate + H(+)</text>
        <dbReference type="Rhea" id="RHEA:14253"/>
        <dbReference type="ChEBI" id="CHEBI:15377"/>
        <dbReference type="ChEBI" id="CHEBI:15378"/>
        <dbReference type="ChEBI" id="CHEBI:33019"/>
        <dbReference type="ChEBI" id="CHEBI:58189"/>
        <dbReference type="ChEBI" id="CHEBI:77828"/>
        <dbReference type="EC" id="3.1.7.2"/>
    </reaction>
</comment>
<keyword evidence="5 8" id="KW-0460">Magnesium</keyword>
<keyword evidence="3" id="KW-0677">Repeat</keyword>
<dbReference type="NCBIfam" id="TIGR01693">
    <property type="entry name" value="UTase_glnD"/>
    <property type="match status" value="1"/>
</dbReference>
<dbReference type="PIRSF" id="PIRSF006288">
    <property type="entry name" value="PII_uridyltransf"/>
    <property type="match status" value="1"/>
</dbReference>
<dbReference type="PANTHER" id="PTHR47320">
    <property type="entry name" value="BIFUNCTIONAL URIDYLYLTRANSFERASE/URIDYLYL-REMOVING ENZYME"/>
    <property type="match status" value="1"/>
</dbReference>
<dbReference type="PROSITE" id="PS51671">
    <property type="entry name" value="ACT"/>
    <property type="match status" value="2"/>
</dbReference>